<organism evidence="1 2">
    <name type="scientific">Eumeta variegata</name>
    <name type="common">Bagworm moth</name>
    <name type="synonym">Eumeta japonica</name>
    <dbReference type="NCBI Taxonomy" id="151549"/>
    <lineage>
        <taxon>Eukaryota</taxon>
        <taxon>Metazoa</taxon>
        <taxon>Ecdysozoa</taxon>
        <taxon>Arthropoda</taxon>
        <taxon>Hexapoda</taxon>
        <taxon>Insecta</taxon>
        <taxon>Pterygota</taxon>
        <taxon>Neoptera</taxon>
        <taxon>Endopterygota</taxon>
        <taxon>Lepidoptera</taxon>
        <taxon>Glossata</taxon>
        <taxon>Ditrysia</taxon>
        <taxon>Tineoidea</taxon>
        <taxon>Psychidae</taxon>
        <taxon>Oiketicinae</taxon>
        <taxon>Eumeta</taxon>
    </lineage>
</organism>
<name>A0A4C1XPN5_EUMVA</name>
<dbReference type="OrthoDB" id="7487383at2759"/>
<dbReference type="Proteomes" id="UP000299102">
    <property type="component" value="Unassembled WGS sequence"/>
</dbReference>
<keyword evidence="2" id="KW-1185">Reference proteome</keyword>
<dbReference type="AlphaFoldDB" id="A0A4C1XPN5"/>
<protein>
    <recommendedName>
        <fullName evidence="3">RNA-directed DNA polymerase from mobile element jockey</fullName>
    </recommendedName>
</protein>
<accession>A0A4C1XPN5</accession>
<evidence type="ECO:0008006" key="3">
    <source>
        <dbReference type="Google" id="ProtNLM"/>
    </source>
</evidence>
<reference evidence="1 2" key="1">
    <citation type="journal article" date="2019" name="Commun. Biol.">
        <title>The bagworm genome reveals a unique fibroin gene that provides high tensile strength.</title>
        <authorList>
            <person name="Kono N."/>
            <person name="Nakamura H."/>
            <person name="Ohtoshi R."/>
            <person name="Tomita M."/>
            <person name="Numata K."/>
            <person name="Arakawa K."/>
        </authorList>
    </citation>
    <scope>NUCLEOTIDE SEQUENCE [LARGE SCALE GENOMIC DNA]</scope>
</reference>
<proteinExistence type="predicted"/>
<comment type="caution">
    <text evidence="1">The sequence shown here is derived from an EMBL/GenBank/DDBJ whole genome shotgun (WGS) entry which is preliminary data.</text>
</comment>
<sequence length="139" mass="15640">MEALSEDIHFNIVVPLTPTHYHNNDNYRPDILDIAFMKGVALKLSRIETLQCLNSDHPPVLMRLDIALKKGVSLIRNCIEPLLCLVLNHLPILLRMGPLTGVCPKPTIKITNWKKVSAVLEKVNTPELNKILDDIESSN</sequence>
<gene>
    <name evidence="1" type="ORF">EVAR_85154_1</name>
</gene>
<evidence type="ECO:0000313" key="1">
    <source>
        <dbReference type="EMBL" id="GBP65886.1"/>
    </source>
</evidence>
<evidence type="ECO:0000313" key="2">
    <source>
        <dbReference type="Proteomes" id="UP000299102"/>
    </source>
</evidence>
<dbReference type="EMBL" id="BGZK01000941">
    <property type="protein sequence ID" value="GBP65886.1"/>
    <property type="molecule type" value="Genomic_DNA"/>
</dbReference>